<gene>
    <name evidence="7" type="ORF">C4S77_09235</name>
</gene>
<reference evidence="7 8" key="1">
    <citation type="submission" date="2018-02" db="EMBL/GenBank/DDBJ databases">
        <title>Genome sequences of Apibacter spp., gut symbionts of Asian honey bees.</title>
        <authorList>
            <person name="Kwong W.K."/>
            <person name="Steele M.I."/>
            <person name="Moran N.A."/>
        </authorList>
    </citation>
    <scope>NUCLEOTIDE SEQUENCE [LARGE SCALE GENOMIC DNA]</scope>
    <source>
        <strain evidence="8">wkB301</strain>
    </source>
</reference>
<feature type="transmembrane region" description="Helical" evidence="5">
    <location>
        <begin position="20"/>
        <end position="37"/>
    </location>
</feature>
<evidence type="ECO:0000256" key="4">
    <source>
        <dbReference type="ARBA" id="ARBA00023136"/>
    </source>
</evidence>
<comment type="caution">
    <text evidence="7">The sequence shown here is derived from an EMBL/GenBank/DDBJ whole genome shotgun (WGS) entry which is preliminary data.</text>
</comment>
<keyword evidence="8" id="KW-1185">Reference proteome</keyword>
<feature type="transmembrane region" description="Helical" evidence="5">
    <location>
        <begin position="92"/>
        <end position="110"/>
    </location>
</feature>
<comment type="subcellular location">
    <subcellularLocation>
        <location evidence="1">Membrane</location>
        <topology evidence="1">Multi-pass membrane protein</topology>
    </subcellularLocation>
</comment>
<dbReference type="InterPro" id="IPR049453">
    <property type="entry name" value="Memb_transporter_dom"/>
</dbReference>
<dbReference type="Pfam" id="PF13515">
    <property type="entry name" value="FUSC_2"/>
    <property type="match status" value="1"/>
</dbReference>
<feature type="domain" description="Integral membrane bound transporter" evidence="6">
    <location>
        <begin position="208"/>
        <end position="332"/>
    </location>
</feature>
<feature type="transmembrane region" description="Helical" evidence="5">
    <location>
        <begin position="248"/>
        <end position="269"/>
    </location>
</feature>
<sequence length="348" mass="39148">MKFGNIINKFSLKEETKKDLLIALYSLPGILIIYIVGFICNNIIYASIAASGAVTAGYGANKKILRYPFAPMIIAVIGMSLCAGLGSISGNYYIIYVIGSMFFACLCSLVGLIDQNAWWILLQWAIAYFVAGYYAGNLYSAVLRCCLIMVGGLFQCACIIFLLRKFSFHRNIIQPKNMAKILKNIYEDIDKKIRFHAAAVYAALTIFICFIFIYFFKIQYYYWATMTALVILKPDFMDTFKRAKNRLLGTFIGIVIATGLVLLNSSKYVMTAEIIVSLYLCYVFSNQTYAILTTFITISAVLMFSFTGKPELEIAFDRIIATAIGGFSAIIIMAIRSFYFKLSKIHRL</sequence>
<feature type="transmembrane region" description="Helical" evidence="5">
    <location>
        <begin position="193"/>
        <end position="214"/>
    </location>
</feature>
<dbReference type="AlphaFoldDB" id="A0A2S8A8Y1"/>
<feature type="transmembrane region" description="Helical" evidence="5">
    <location>
        <begin position="67"/>
        <end position="86"/>
    </location>
</feature>
<organism evidence="7 8">
    <name type="scientific">Apibacter adventoris</name>
    <dbReference type="NCBI Taxonomy" id="1679466"/>
    <lineage>
        <taxon>Bacteria</taxon>
        <taxon>Pseudomonadati</taxon>
        <taxon>Bacteroidota</taxon>
        <taxon>Flavobacteriia</taxon>
        <taxon>Flavobacteriales</taxon>
        <taxon>Weeksellaceae</taxon>
        <taxon>Apibacter</taxon>
    </lineage>
</organism>
<accession>A0A2S8A8Y1</accession>
<proteinExistence type="predicted"/>
<evidence type="ECO:0000256" key="5">
    <source>
        <dbReference type="SAM" id="Phobius"/>
    </source>
</evidence>
<protein>
    <recommendedName>
        <fullName evidence="6">Integral membrane bound transporter domain-containing protein</fullName>
    </recommendedName>
</protein>
<evidence type="ECO:0000313" key="8">
    <source>
        <dbReference type="Proteomes" id="UP000238042"/>
    </source>
</evidence>
<dbReference type="OrthoDB" id="8670769at2"/>
<keyword evidence="2 5" id="KW-0812">Transmembrane</keyword>
<feature type="transmembrane region" description="Helical" evidence="5">
    <location>
        <begin position="141"/>
        <end position="163"/>
    </location>
</feature>
<evidence type="ECO:0000256" key="2">
    <source>
        <dbReference type="ARBA" id="ARBA00022692"/>
    </source>
</evidence>
<dbReference type="Proteomes" id="UP000238042">
    <property type="component" value="Unassembled WGS sequence"/>
</dbReference>
<name>A0A2S8A8Y1_9FLAO</name>
<keyword evidence="4 5" id="KW-0472">Membrane</keyword>
<dbReference type="EMBL" id="PSZM01000043">
    <property type="protein sequence ID" value="PQL91029.1"/>
    <property type="molecule type" value="Genomic_DNA"/>
</dbReference>
<dbReference type="RefSeq" id="WP_105247296.1">
    <property type="nucleotide sequence ID" value="NZ_PSZM01000043.1"/>
</dbReference>
<feature type="transmembrane region" description="Helical" evidence="5">
    <location>
        <begin position="289"/>
        <end position="307"/>
    </location>
</feature>
<keyword evidence="3 5" id="KW-1133">Transmembrane helix</keyword>
<evidence type="ECO:0000256" key="1">
    <source>
        <dbReference type="ARBA" id="ARBA00004141"/>
    </source>
</evidence>
<feature type="transmembrane region" description="Helical" evidence="5">
    <location>
        <begin position="117"/>
        <end position="135"/>
    </location>
</feature>
<dbReference type="GO" id="GO:0016020">
    <property type="term" value="C:membrane"/>
    <property type="evidence" value="ECO:0007669"/>
    <property type="project" value="UniProtKB-SubCell"/>
</dbReference>
<feature type="transmembrane region" description="Helical" evidence="5">
    <location>
        <begin position="43"/>
        <end position="60"/>
    </location>
</feature>
<evidence type="ECO:0000259" key="6">
    <source>
        <dbReference type="Pfam" id="PF13515"/>
    </source>
</evidence>
<evidence type="ECO:0000256" key="3">
    <source>
        <dbReference type="ARBA" id="ARBA00022989"/>
    </source>
</evidence>
<feature type="transmembrane region" description="Helical" evidence="5">
    <location>
        <begin position="319"/>
        <end position="339"/>
    </location>
</feature>
<evidence type="ECO:0000313" key="7">
    <source>
        <dbReference type="EMBL" id="PQL91029.1"/>
    </source>
</evidence>